<evidence type="ECO:0000313" key="10">
    <source>
        <dbReference type="Proteomes" id="UP001158045"/>
    </source>
</evidence>
<evidence type="ECO:0000259" key="8">
    <source>
        <dbReference type="PROSITE" id="PS50995"/>
    </source>
</evidence>
<feature type="domain" description="HTH marR-type" evidence="8">
    <location>
        <begin position="1"/>
        <end position="140"/>
    </location>
</feature>
<dbReference type="InterPro" id="IPR036390">
    <property type="entry name" value="WH_DNA-bd_sf"/>
</dbReference>
<evidence type="ECO:0000256" key="6">
    <source>
        <dbReference type="ARBA" id="ARBA00047188"/>
    </source>
</evidence>
<keyword evidence="3" id="KW-0238">DNA-binding</keyword>
<dbReference type="InterPro" id="IPR036388">
    <property type="entry name" value="WH-like_DNA-bd_sf"/>
</dbReference>
<dbReference type="Proteomes" id="UP001158045">
    <property type="component" value="Unassembled WGS sequence"/>
</dbReference>
<comment type="similarity">
    <text evidence="5">Belongs to the SarZ family.</text>
</comment>
<dbReference type="InterPro" id="IPR000835">
    <property type="entry name" value="HTH_MarR-typ"/>
</dbReference>
<dbReference type="PROSITE" id="PS50995">
    <property type="entry name" value="HTH_MARR_2"/>
    <property type="match status" value="1"/>
</dbReference>
<evidence type="ECO:0000256" key="7">
    <source>
        <dbReference type="ARBA" id="ARBA00047207"/>
    </source>
</evidence>
<dbReference type="PANTHER" id="PTHR42756:SF1">
    <property type="entry name" value="TRANSCRIPTIONAL REPRESSOR OF EMRAB OPERON"/>
    <property type="match status" value="1"/>
</dbReference>
<dbReference type="PANTHER" id="PTHR42756">
    <property type="entry name" value="TRANSCRIPTIONAL REGULATOR, MARR"/>
    <property type="match status" value="1"/>
</dbReference>
<accession>A0ABT6NBG8</accession>
<dbReference type="SMART" id="SM00347">
    <property type="entry name" value="HTH_MARR"/>
    <property type="match status" value="1"/>
</dbReference>
<dbReference type="InterPro" id="IPR055166">
    <property type="entry name" value="Transc_reg_Sar_Rot_HTH"/>
</dbReference>
<protein>
    <recommendedName>
        <fullName evidence="6">HTH-type transcriptional regulator SarZ</fullName>
    </recommendedName>
    <alternativeName>
        <fullName evidence="7">Staphylococcal accessory regulator Z</fullName>
    </alternativeName>
</protein>
<dbReference type="SUPFAM" id="SSF46785">
    <property type="entry name" value="Winged helix' DNA-binding domain"/>
    <property type="match status" value="1"/>
</dbReference>
<evidence type="ECO:0000256" key="5">
    <source>
        <dbReference type="ARBA" id="ARBA00046337"/>
    </source>
</evidence>
<dbReference type="RefSeq" id="WP_281093583.1">
    <property type="nucleotide sequence ID" value="NZ_JARYZI010000003.1"/>
</dbReference>
<evidence type="ECO:0000313" key="9">
    <source>
        <dbReference type="EMBL" id="MDH8677762.1"/>
    </source>
</evidence>
<name>A0ABT6NBG8_9FIRM</name>
<keyword evidence="4" id="KW-0804">Transcription</keyword>
<organism evidence="9 10">
    <name type="scientific">Fusibacter bizertensis</name>
    <dbReference type="NCBI Taxonomy" id="1488331"/>
    <lineage>
        <taxon>Bacteria</taxon>
        <taxon>Bacillati</taxon>
        <taxon>Bacillota</taxon>
        <taxon>Clostridia</taxon>
        <taxon>Eubacteriales</taxon>
        <taxon>Eubacteriales Family XII. Incertae Sedis</taxon>
        <taxon>Fusibacter</taxon>
    </lineage>
</organism>
<dbReference type="Gene3D" id="1.10.10.10">
    <property type="entry name" value="Winged helix-like DNA-binding domain superfamily/Winged helix DNA-binding domain"/>
    <property type="match status" value="1"/>
</dbReference>
<comment type="subcellular location">
    <subcellularLocation>
        <location evidence="1">Cytoplasm</location>
    </subcellularLocation>
</comment>
<sequence length="148" mass="16870">MNSKKEVMNHLLVTLFNQILNIEEKALKKGPYNNLTINELHVIDAIGIDHVHPMSIIASKLDVTVGTLTIAMNNLVKKGYATRVRSEEDRRVVLVGLTTIGVEAYEHHREFHEDMITYTVSAMNDKESDVLIEALTKITEYFNNKYLD</sequence>
<reference evidence="9 10" key="1">
    <citation type="submission" date="2023-04" db="EMBL/GenBank/DDBJ databases">
        <title>Fusibacter bizertensis strain WBS, isolated from littoral bottom sediments of the Arctic seas - biochemical and genomic analysis.</title>
        <authorList>
            <person name="Brioukhanov A.L."/>
        </authorList>
    </citation>
    <scope>NUCLEOTIDE SEQUENCE [LARGE SCALE GENOMIC DNA]</scope>
    <source>
        <strain evidence="9 10">WBS</strain>
    </source>
</reference>
<gene>
    <name evidence="9" type="ORF">QE109_06365</name>
</gene>
<evidence type="ECO:0000256" key="1">
    <source>
        <dbReference type="ARBA" id="ARBA00004496"/>
    </source>
</evidence>
<keyword evidence="2" id="KW-0805">Transcription regulation</keyword>
<comment type="caution">
    <text evidence="9">The sequence shown here is derived from an EMBL/GenBank/DDBJ whole genome shotgun (WGS) entry which is preliminary data.</text>
</comment>
<evidence type="ECO:0000256" key="2">
    <source>
        <dbReference type="ARBA" id="ARBA00023015"/>
    </source>
</evidence>
<evidence type="ECO:0000256" key="4">
    <source>
        <dbReference type="ARBA" id="ARBA00023163"/>
    </source>
</evidence>
<keyword evidence="10" id="KW-1185">Reference proteome</keyword>
<dbReference type="EMBL" id="JARYZI010000003">
    <property type="protein sequence ID" value="MDH8677762.1"/>
    <property type="molecule type" value="Genomic_DNA"/>
</dbReference>
<proteinExistence type="inferred from homology"/>
<dbReference type="Pfam" id="PF22381">
    <property type="entry name" value="Staph_reg_Sar_Rot"/>
    <property type="match status" value="1"/>
</dbReference>
<evidence type="ECO:0000256" key="3">
    <source>
        <dbReference type="ARBA" id="ARBA00023125"/>
    </source>
</evidence>